<dbReference type="EMBL" id="DS990391">
    <property type="protein sequence ID" value="EFR45849.1"/>
    <property type="molecule type" value="Genomic_DNA"/>
</dbReference>
<evidence type="ECO:0000313" key="2">
    <source>
        <dbReference type="Proteomes" id="UP000005755"/>
    </source>
</evidence>
<proteinExistence type="predicted"/>
<accession>A0ABN0B8I3</accession>
<gene>
    <name evidence="1" type="ORF">HCCG_00395</name>
</gene>
<dbReference type="Proteomes" id="UP000005755">
    <property type="component" value="Unassembled WGS sequence"/>
</dbReference>
<evidence type="ECO:0000313" key="1">
    <source>
        <dbReference type="EMBL" id="EFR45849.1"/>
    </source>
</evidence>
<protein>
    <submittedName>
        <fullName evidence="1">Uncharacterized protein</fullName>
    </submittedName>
</protein>
<organism evidence="1 2">
    <name type="scientific">Helicobacter cinaedi CCUG 18818 = ATCC BAA-847</name>
    <dbReference type="NCBI Taxonomy" id="537971"/>
    <lineage>
        <taxon>Bacteria</taxon>
        <taxon>Pseudomonadati</taxon>
        <taxon>Campylobacterota</taxon>
        <taxon>Epsilonproteobacteria</taxon>
        <taxon>Campylobacterales</taxon>
        <taxon>Helicobacteraceae</taxon>
        <taxon>Helicobacter</taxon>
    </lineage>
</organism>
<sequence>MLLAPPYISPHPYNAFIGLRFTRFNLTRLKIYFKRKSLHSLAPQNP</sequence>
<keyword evidence="2" id="KW-1185">Reference proteome</keyword>
<reference evidence="2" key="1">
    <citation type="journal article" date="2014" name="Genome Announc.">
        <title>Draft genome sequences of six enterohepatic helicobacter species isolated from humans and one from rhesus macaques.</title>
        <authorList>
            <person name="Shen Z."/>
            <person name="Sheh A."/>
            <person name="Young S.K."/>
            <person name="Abouelliel A."/>
            <person name="Ward D.V."/>
            <person name="Earl A.M."/>
            <person name="Fox J.G."/>
        </authorList>
    </citation>
    <scope>NUCLEOTIDE SEQUENCE [LARGE SCALE GENOMIC DNA]</scope>
    <source>
        <strain evidence="2">CCUG 18818</strain>
    </source>
</reference>
<name>A0ABN0B8I3_9HELI</name>